<dbReference type="InterPro" id="IPR002104">
    <property type="entry name" value="Integrase_catalytic"/>
</dbReference>
<dbReference type="AlphaFoldDB" id="A0A5J4RTZ6"/>
<evidence type="ECO:0000259" key="2">
    <source>
        <dbReference type="PROSITE" id="PS51898"/>
    </source>
</evidence>
<dbReference type="InterPro" id="IPR011010">
    <property type="entry name" value="DNA_brk_join_enz"/>
</dbReference>
<accession>A0A5J4RTZ6</accession>
<sequence>MKNTSSIMKYEYEGLLANLCESFIAEKRAIGCIYNTEAKHLREFSRFTCEFTFSENTLPAEVAQAWYTKRVMDSDRNRYARFALVKLFAEYMQRNGYEAYIPTKNELGRLQWSYTPYIFTHEEIHLFFASIDTLKLNRYSAAPQRHIIMPVLFRMLYCCGLRVSEATNLQVKDVSLPDGVLIVRESKFGKTRYIPMSEELTSLCKNYAENKTTGDNNYFSQLPMVTNTGIKLFTVFLGKSYGKPAYPMVVVAKDREYMIFVIRLQYTVLKRWYGKEKSLRRHYPDCPHILDITT</sequence>
<reference evidence="3" key="1">
    <citation type="submission" date="2019-03" db="EMBL/GenBank/DDBJ databases">
        <title>Single cell metagenomics reveals metabolic interactions within the superorganism composed of flagellate Streblomastix strix and complex community of Bacteroidetes bacteria on its surface.</title>
        <authorList>
            <person name="Treitli S.C."/>
            <person name="Kolisko M."/>
            <person name="Husnik F."/>
            <person name="Keeling P."/>
            <person name="Hampl V."/>
        </authorList>
    </citation>
    <scope>NUCLEOTIDE SEQUENCE</scope>
    <source>
        <strain evidence="3">STM</strain>
    </source>
</reference>
<dbReference type="GO" id="GO:0015074">
    <property type="term" value="P:DNA integration"/>
    <property type="evidence" value="ECO:0007669"/>
    <property type="project" value="InterPro"/>
</dbReference>
<dbReference type="GO" id="GO:0006310">
    <property type="term" value="P:DNA recombination"/>
    <property type="evidence" value="ECO:0007669"/>
    <property type="project" value="UniProtKB-KW"/>
</dbReference>
<dbReference type="SUPFAM" id="SSF56349">
    <property type="entry name" value="DNA breaking-rejoining enzymes"/>
    <property type="match status" value="1"/>
</dbReference>
<gene>
    <name evidence="3" type="ORF">EZS27_014790</name>
</gene>
<organism evidence="3">
    <name type="scientific">termite gut metagenome</name>
    <dbReference type="NCBI Taxonomy" id="433724"/>
    <lineage>
        <taxon>unclassified sequences</taxon>
        <taxon>metagenomes</taxon>
        <taxon>organismal metagenomes</taxon>
    </lineage>
</organism>
<dbReference type="InterPro" id="IPR013762">
    <property type="entry name" value="Integrase-like_cat_sf"/>
</dbReference>
<proteinExistence type="predicted"/>
<dbReference type="EMBL" id="SNRY01000730">
    <property type="protein sequence ID" value="KAA6337108.1"/>
    <property type="molecule type" value="Genomic_DNA"/>
</dbReference>
<dbReference type="PROSITE" id="PS51898">
    <property type="entry name" value="TYR_RECOMBINASE"/>
    <property type="match status" value="1"/>
</dbReference>
<comment type="caution">
    <text evidence="3">The sequence shown here is derived from an EMBL/GenBank/DDBJ whole genome shotgun (WGS) entry which is preliminary data.</text>
</comment>
<protein>
    <submittedName>
        <fullName evidence="3">Tyrosine recombinase XerD</fullName>
    </submittedName>
</protein>
<evidence type="ECO:0000313" key="3">
    <source>
        <dbReference type="EMBL" id="KAA6337108.1"/>
    </source>
</evidence>
<name>A0A5J4RTZ6_9ZZZZ</name>
<dbReference type="Pfam" id="PF00589">
    <property type="entry name" value="Phage_integrase"/>
    <property type="match status" value="1"/>
</dbReference>
<dbReference type="GO" id="GO:0003677">
    <property type="term" value="F:DNA binding"/>
    <property type="evidence" value="ECO:0007669"/>
    <property type="project" value="InterPro"/>
</dbReference>
<keyword evidence="1" id="KW-0233">DNA recombination</keyword>
<dbReference type="Gene3D" id="1.10.443.10">
    <property type="entry name" value="Intergrase catalytic core"/>
    <property type="match status" value="1"/>
</dbReference>
<feature type="domain" description="Tyr recombinase" evidence="2">
    <location>
        <begin position="114"/>
        <end position="294"/>
    </location>
</feature>
<evidence type="ECO:0000256" key="1">
    <source>
        <dbReference type="ARBA" id="ARBA00023172"/>
    </source>
</evidence>